<evidence type="ECO:0000313" key="1">
    <source>
        <dbReference type="EMBL" id="KAG7528311.1"/>
    </source>
</evidence>
<sequence length="267" mass="29410">MAQRGQRLNGIAVSCKGRELSPKKTCFGEGSWKGAMSALAGRRLAKVLAVHFSPYVNKAPFPELSMASFSKAWRQYCRHFFPRLFAICVAGPDQTRVCIRVERATAMPNIQPVKIHSSEAQAHAAPGIMDRSSKLNVERFEGNFVIQTAGSFSEQTTLDPAFFLVIAGCMLVVIYNSINTPGPVLAILSSGHQLVATTGTRIGMDTIKPTFMFGQSFLDYRCLDFIHREEASLELKAYAIWMSAAPSNPLWMASLGHEVAKMTQMDL</sequence>
<accession>A0A8K0JFA8</accession>
<gene>
    <name evidence="1" type="ORF">FFLO_06251</name>
</gene>
<keyword evidence="2" id="KW-1185">Reference proteome</keyword>
<protein>
    <submittedName>
        <fullName evidence="1">Uncharacterized protein</fullName>
    </submittedName>
</protein>
<dbReference type="AlphaFoldDB" id="A0A8K0JFA8"/>
<organism evidence="1 2">
    <name type="scientific">Filobasidium floriforme</name>
    <dbReference type="NCBI Taxonomy" id="5210"/>
    <lineage>
        <taxon>Eukaryota</taxon>
        <taxon>Fungi</taxon>
        <taxon>Dikarya</taxon>
        <taxon>Basidiomycota</taxon>
        <taxon>Agaricomycotina</taxon>
        <taxon>Tremellomycetes</taxon>
        <taxon>Filobasidiales</taxon>
        <taxon>Filobasidiaceae</taxon>
        <taxon>Filobasidium</taxon>
    </lineage>
</organism>
<dbReference type="Proteomes" id="UP000812966">
    <property type="component" value="Unassembled WGS sequence"/>
</dbReference>
<dbReference type="EMBL" id="JABELV010000191">
    <property type="protein sequence ID" value="KAG7528311.1"/>
    <property type="molecule type" value="Genomic_DNA"/>
</dbReference>
<reference evidence="1" key="1">
    <citation type="submission" date="2020-04" db="EMBL/GenBank/DDBJ databases">
        <title>Analysis of mating type loci in Filobasidium floriforme.</title>
        <authorList>
            <person name="Nowrousian M."/>
        </authorList>
    </citation>
    <scope>NUCLEOTIDE SEQUENCE</scope>
    <source>
        <strain evidence="1">CBS 6242</strain>
    </source>
</reference>
<name>A0A8K0JFA8_9TREE</name>
<evidence type="ECO:0000313" key="2">
    <source>
        <dbReference type="Proteomes" id="UP000812966"/>
    </source>
</evidence>
<comment type="caution">
    <text evidence="1">The sequence shown here is derived from an EMBL/GenBank/DDBJ whole genome shotgun (WGS) entry which is preliminary data.</text>
</comment>
<proteinExistence type="predicted"/>